<dbReference type="AlphaFoldDB" id="A0A4U5TXX2"/>
<evidence type="ECO:0000313" key="1">
    <source>
        <dbReference type="EMBL" id="TKS66289.1"/>
    </source>
</evidence>
<evidence type="ECO:0000313" key="2">
    <source>
        <dbReference type="Proteomes" id="UP000298787"/>
    </source>
</evidence>
<keyword evidence="2" id="KW-1185">Reference proteome</keyword>
<accession>A0A4U5TXX2</accession>
<organism evidence="1 2">
    <name type="scientific">Collichthys lucidus</name>
    <name type="common">Big head croaker</name>
    <name type="synonym">Sciaena lucida</name>
    <dbReference type="NCBI Taxonomy" id="240159"/>
    <lineage>
        <taxon>Eukaryota</taxon>
        <taxon>Metazoa</taxon>
        <taxon>Chordata</taxon>
        <taxon>Craniata</taxon>
        <taxon>Vertebrata</taxon>
        <taxon>Euteleostomi</taxon>
        <taxon>Actinopterygii</taxon>
        <taxon>Neopterygii</taxon>
        <taxon>Teleostei</taxon>
        <taxon>Neoteleostei</taxon>
        <taxon>Acanthomorphata</taxon>
        <taxon>Eupercaria</taxon>
        <taxon>Sciaenidae</taxon>
        <taxon>Collichthys</taxon>
    </lineage>
</organism>
<reference evidence="1 2" key="1">
    <citation type="submission" date="2019-01" db="EMBL/GenBank/DDBJ databases">
        <title>Genome Assembly of Collichthys lucidus.</title>
        <authorList>
            <person name="Cai M."/>
            <person name="Xiao S."/>
        </authorList>
    </citation>
    <scope>NUCLEOTIDE SEQUENCE [LARGE SCALE GENOMIC DNA]</scope>
    <source>
        <strain evidence="1">JT15FE1705JMU</strain>
        <tissue evidence="1">Muscle</tissue>
    </source>
</reference>
<protein>
    <submittedName>
        <fullName evidence="1">Uncharacterized protein</fullName>
    </submittedName>
</protein>
<name>A0A4U5TXX2_COLLU</name>
<sequence>MEAPTESWPVLAAGSLRHQNVEQLLPPGGDSRSRRRRCCIMRCVQPSPVAAVKECLHDGLAASLCRGSL</sequence>
<gene>
    <name evidence="1" type="ORF">D9C73_000345</name>
</gene>
<proteinExistence type="predicted"/>
<dbReference type="Proteomes" id="UP000298787">
    <property type="component" value="Chromosome 1"/>
</dbReference>
<dbReference type="EMBL" id="CM014078">
    <property type="protein sequence ID" value="TKS66289.1"/>
    <property type="molecule type" value="Genomic_DNA"/>
</dbReference>